<dbReference type="Proteomes" id="UP001341281">
    <property type="component" value="Chromosome 07"/>
</dbReference>
<name>A0AAQ3UC94_PASNO</name>
<reference evidence="2 3" key="1">
    <citation type="submission" date="2024-02" db="EMBL/GenBank/DDBJ databases">
        <title>High-quality chromosome-scale genome assembly of Pensacola bahiagrass (Paspalum notatum Flugge var. saurae).</title>
        <authorList>
            <person name="Vega J.M."/>
            <person name="Podio M."/>
            <person name="Orjuela J."/>
            <person name="Siena L.A."/>
            <person name="Pessino S.C."/>
            <person name="Combes M.C."/>
            <person name="Mariac C."/>
            <person name="Albertini E."/>
            <person name="Pupilli F."/>
            <person name="Ortiz J.P.A."/>
            <person name="Leblanc O."/>
        </authorList>
    </citation>
    <scope>NUCLEOTIDE SEQUENCE [LARGE SCALE GENOMIC DNA]</scope>
    <source>
        <strain evidence="2">R1</strain>
        <tissue evidence="2">Leaf</tissue>
    </source>
</reference>
<evidence type="ECO:0000313" key="2">
    <source>
        <dbReference type="EMBL" id="WVZ87122.1"/>
    </source>
</evidence>
<dbReference type="AlphaFoldDB" id="A0AAQ3UC94"/>
<dbReference type="EMBL" id="CP144751">
    <property type="protein sequence ID" value="WVZ87122.1"/>
    <property type="molecule type" value="Genomic_DNA"/>
</dbReference>
<organism evidence="2 3">
    <name type="scientific">Paspalum notatum var. saurae</name>
    <dbReference type="NCBI Taxonomy" id="547442"/>
    <lineage>
        <taxon>Eukaryota</taxon>
        <taxon>Viridiplantae</taxon>
        <taxon>Streptophyta</taxon>
        <taxon>Embryophyta</taxon>
        <taxon>Tracheophyta</taxon>
        <taxon>Spermatophyta</taxon>
        <taxon>Magnoliopsida</taxon>
        <taxon>Liliopsida</taxon>
        <taxon>Poales</taxon>
        <taxon>Poaceae</taxon>
        <taxon>PACMAD clade</taxon>
        <taxon>Panicoideae</taxon>
        <taxon>Andropogonodae</taxon>
        <taxon>Paspaleae</taxon>
        <taxon>Paspalinae</taxon>
        <taxon>Paspalum</taxon>
    </lineage>
</organism>
<protein>
    <submittedName>
        <fullName evidence="2">Uncharacterized protein</fullName>
    </submittedName>
</protein>
<evidence type="ECO:0000256" key="1">
    <source>
        <dbReference type="SAM" id="MobiDB-lite"/>
    </source>
</evidence>
<sequence>MKGVHREASTAVRWAIQDFREVWTRGLPARATATPRGESMISFTCHNLRSAASAEEEIDTSRVQIEPDLTYEADR</sequence>
<evidence type="ECO:0000313" key="3">
    <source>
        <dbReference type="Proteomes" id="UP001341281"/>
    </source>
</evidence>
<keyword evidence="3" id="KW-1185">Reference proteome</keyword>
<feature type="region of interest" description="Disordered" evidence="1">
    <location>
        <begin position="54"/>
        <end position="75"/>
    </location>
</feature>
<proteinExistence type="predicted"/>
<accession>A0AAQ3UC94</accession>
<gene>
    <name evidence="2" type="ORF">U9M48_033814</name>
</gene>